<dbReference type="EMBL" id="JAUIZM010000005">
    <property type="protein sequence ID" value="KAK1385933.1"/>
    <property type="molecule type" value="Genomic_DNA"/>
</dbReference>
<feature type="transmembrane region" description="Helical" evidence="7">
    <location>
        <begin position="227"/>
        <end position="243"/>
    </location>
</feature>
<comment type="caution">
    <text evidence="7">Lacks conserved residue(s) required for the propagation of feature annotation.</text>
</comment>
<keyword evidence="9" id="KW-1185">Reference proteome</keyword>
<gene>
    <name evidence="8" type="ORF">POM88_023668</name>
</gene>
<dbReference type="Pfam" id="PF16913">
    <property type="entry name" value="PUNUT"/>
    <property type="match status" value="1"/>
</dbReference>
<evidence type="ECO:0000256" key="1">
    <source>
        <dbReference type="ARBA" id="ARBA00004141"/>
    </source>
</evidence>
<protein>
    <recommendedName>
        <fullName evidence="7">Probable purine permease</fullName>
    </recommendedName>
</protein>
<dbReference type="SUPFAM" id="SSF103481">
    <property type="entry name" value="Multidrug resistance efflux transporter EmrE"/>
    <property type="match status" value="1"/>
</dbReference>
<dbReference type="Proteomes" id="UP001237642">
    <property type="component" value="Unassembled WGS sequence"/>
</dbReference>
<dbReference type="GO" id="GO:0015211">
    <property type="term" value="F:purine nucleoside transmembrane transporter activity"/>
    <property type="evidence" value="ECO:0007669"/>
    <property type="project" value="UniProtKB-UniRule"/>
</dbReference>
<sequence length="356" mass="39326">MSIPITNNSIDYNEKGMSKSMKRFFLVLNCAILALGGCGGPQVERLYFVKGGKRVWVSSSLETAGWPFLFIPIVISYLYRRSKGIPGTKLVSMRPALIVPCAIIGILTGAADYLFSFGISRLPISTSALIASTQLAFTAGFAFILVKQKFTSFSINAVFLLCIGAVLLAFHTSSDRPANESKQQYIFGLILTFGSSASYAFILPSIELMSRMAKQQMNYSVVMETQVVMSFFATLVCAIGMFVHHDFSAIPREAEEFELGRTMYYLVLIFDTILWQLFHLGATGVIFCGSSLLSGIIIATLLPVTEILAVLFFHDKFQVEKAVSLALCLWGFTSYFYGDFQHSKNKKEASNLDSSQ</sequence>
<proteinExistence type="inferred from homology"/>
<evidence type="ECO:0000256" key="5">
    <source>
        <dbReference type="ARBA" id="ARBA00022989"/>
    </source>
</evidence>
<reference evidence="8" key="2">
    <citation type="submission" date="2023-05" db="EMBL/GenBank/DDBJ databases">
        <authorList>
            <person name="Schelkunov M.I."/>
        </authorList>
    </citation>
    <scope>NUCLEOTIDE SEQUENCE</scope>
    <source>
        <strain evidence="8">Hsosn_3</strain>
        <tissue evidence="8">Leaf</tissue>
    </source>
</reference>
<feature type="transmembrane region" description="Helical" evidence="7">
    <location>
        <begin position="91"/>
        <end position="115"/>
    </location>
</feature>
<name>A0AAD8IJY1_9APIA</name>
<dbReference type="InterPro" id="IPR037185">
    <property type="entry name" value="EmrE-like"/>
</dbReference>
<feature type="transmembrane region" description="Helical" evidence="7">
    <location>
        <begin position="127"/>
        <end position="146"/>
    </location>
</feature>
<dbReference type="GO" id="GO:0016020">
    <property type="term" value="C:membrane"/>
    <property type="evidence" value="ECO:0007669"/>
    <property type="project" value="UniProtKB-SubCell"/>
</dbReference>
<organism evidence="8 9">
    <name type="scientific">Heracleum sosnowskyi</name>
    <dbReference type="NCBI Taxonomy" id="360622"/>
    <lineage>
        <taxon>Eukaryota</taxon>
        <taxon>Viridiplantae</taxon>
        <taxon>Streptophyta</taxon>
        <taxon>Embryophyta</taxon>
        <taxon>Tracheophyta</taxon>
        <taxon>Spermatophyta</taxon>
        <taxon>Magnoliopsida</taxon>
        <taxon>eudicotyledons</taxon>
        <taxon>Gunneridae</taxon>
        <taxon>Pentapetalae</taxon>
        <taxon>asterids</taxon>
        <taxon>campanulids</taxon>
        <taxon>Apiales</taxon>
        <taxon>Apiaceae</taxon>
        <taxon>Apioideae</taxon>
        <taxon>apioid superclade</taxon>
        <taxon>Tordylieae</taxon>
        <taxon>Tordyliinae</taxon>
        <taxon>Heracleum</taxon>
    </lineage>
</organism>
<feature type="transmembrane region" description="Helical" evidence="7">
    <location>
        <begin position="153"/>
        <end position="173"/>
    </location>
</feature>
<evidence type="ECO:0000256" key="6">
    <source>
        <dbReference type="ARBA" id="ARBA00023136"/>
    </source>
</evidence>
<dbReference type="PANTHER" id="PTHR31376">
    <property type="entry name" value="OS09G0467300 PROTEIN-RELATED"/>
    <property type="match status" value="1"/>
</dbReference>
<keyword evidence="4 7" id="KW-0812">Transmembrane</keyword>
<feature type="transmembrane region" description="Helical" evidence="7">
    <location>
        <begin position="185"/>
        <end position="206"/>
    </location>
</feature>
<dbReference type="GO" id="GO:0005345">
    <property type="term" value="F:purine nucleobase transmembrane transporter activity"/>
    <property type="evidence" value="ECO:0007669"/>
    <property type="project" value="UniProtKB-UniRule"/>
</dbReference>
<feature type="transmembrane region" description="Helical" evidence="7">
    <location>
        <begin position="292"/>
        <end position="313"/>
    </location>
</feature>
<dbReference type="InterPro" id="IPR030182">
    <property type="entry name" value="PUP_plant"/>
</dbReference>
<accession>A0AAD8IJY1</accession>
<comment type="caution">
    <text evidence="8">The sequence shown here is derived from an EMBL/GenBank/DDBJ whole genome shotgun (WGS) entry which is preliminary data.</text>
</comment>
<evidence type="ECO:0000256" key="7">
    <source>
        <dbReference type="RuleBase" id="RU368015"/>
    </source>
</evidence>
<comment type="similarity">
    <text evidence="2 7">Belongs to the purine permeases (TC 2.A.7.14) family.</text>
</comment>
<evidence type="ECO:0000256" key="4">
    <source>
        <dbReference type="ARBA" id="ARBA00022692"/>
    </source>
</evidence>
<keyword evidence="3 7" id="KW-0813">Transport</keyword>
<feature type="transmembrane region" description="Helical" evidence="7">
    <location>
        <begin position="63"/>
        <end position="79"/>
    </location>
</feature>
<evidence type="ECO:0000313" key="9">
    <source>
        <dbReference type="Proteomes" id="UP001237642"/>
    </source>
</evidence>
<evidence type="ECO:0000256" key="3">
    <source>
        <dbReference type="ARBA" id="ARBA00022448"/>
    </source>
</evidence>
<evidence type="ECO:0000313" key="8">
    <source>
        <dbReference type="EMBL" id="KAK1385933.1"/>
    </source>
</evidence>
<keyword evidence="5 7" id="KW-1133">Transmembrane helix</keyword>
<dbReference type="AlphaFoldDB" id="A0AAD8IJY1"/>
<feature type="transmembrane region" description="Helical" evidence="7">
    <location>
        <begin position="263"/>
        <end position="280"/>
    </location>
</feature>
<dbReference type="PANTHER" id="PTHR31376:SF105">
    <property type="entry name" value="PURINE PERMEASE-RELATED"/>
    <property type="match status" value="1"/>
</dbReference>
<comment type="subcellular location">
    <subcellularLocation>
        <location evidence="1 7">Membrane</location>
        <topology evidence="1 7">Multi-pass membrane protein</topology>
    </subcellularLocation>
</comment>
<keyword evidence="6 7" id="KW-0472">Membrane</keyword>
<reference evidence="8" key="1">
    <citation type="submission" date="2023-02" db="EMBL/GenBank/DDBJ databases">
        <title>Genome of toxic invasive species Heracleum sosnowskyi carries increased number of genes despite the absence of recent whole-genome duplications.</title>
        <authorList>
            <person name="Schelkunov M."/>
            <person name="Shtratnikova V."/>
            <person name="Makarenko M."/>
            <person name="Klepikova A."/>
            <person name="Omelchenko D."/>
            <person name="Novikova G."/>
            <person name="Obukhova E."/>
            <person name="Bogdanov V."/>
            <person name="Penin A."/>
            <person name="Logacheva M."/>
        </authorList>
    </citation>
    <scope>NUCLEOTIDE SEQUENCE</scope>
    <source>
        <strain evidence="8">Hsosn_3</strain>
        <tissue evidence="8">Leaf</tissue>
    </source>
</reference>
<feature type="transmembrane region" description="Helical" evidence="7">
    <location>
        <begin position="319"/>
        <end position="337"/>
    </location>
</feature>
<evidence type="ECO:0000256" key="2">
    <source>
        <dbReference type="ARBA" id="ARBA00006213"/>
    </source>
</evidence>